<dbReference type="AlphaFoldDB" id="A0AAU9UKD7"/>
<name>A0AAU9UKD7_EUPED</name>
<evidence type="ECO:0000313" key="1">
    <source>
        <dbReference type="EMBL" id="CAH2100021.1"/>
    </source>
</evidence>
<evidence type="ECO:0000313" key="2">
    <source>
        <dbReference type="Proteomes" id="UP001153954"/>
    </source>
</evidence>
<dbReference type="EMBL" id="CAKOGL010000022">
    <property type="protein sequence ID" value="CAH2100021.1"/>
    <property type="molecule type" value="Genomic_DNA"/>
</dbReference>
<protein>
    <submittedName>
        <fullName evidence="1">Uncharacterized protein</fullName>
    </submittedName>
</protein>
<proteinExistence type="predicted"/>
<dbReference type="Proteomes" id="UP001153954">
    <property type="component" value="Unassembled WGS sequence"/>
</dbReference>
<keyword evidence="2" id="KW-1185">Reference proteome</keyword>
<organism evidence="1 2">
    <name type="scientific">Euphydryas editha</name>
    <name type="common">Edith's checkerspot</name>
    <dbReference type="NCBI Taxonomy" id="104508"/>
    <lineage>
        <taxon>Eukaryota</taxon>
        <taxon>Metazoa</taxon>
        <taxon>Ecdysozoa</taxon>
        <taxon>Arthropoda</taxon>
        <taxon>Hexapoda</taxon>
        <taxon>Insecta</taxon>
        <taxon>Pterygota</taxon>
        <taxon>Neoptera</taxon>
        <taxon>Endopterygota</taxon>
        <taxon>Lepidoptera</taxon>
        <taxon>Glossata</taxon>
        <taxon>Ditrysia</taxon>
        <taxon>Papilionoidea</taxon>
        <taxon>Nymphalidae</taxon>
        <taxon>Nymphalinae</taxon>
        <taxon>Euphydryas</taxon>
    </lineage>
</organism>
<accession>A0AAU9UKD7</accession>
<reference evidence="1" key="1">
    <citation type="submission" date="2022-03" db="EMBL/GenBank/DDBJ databases">
        <authorList>
            <person name="Tunstrom K."/>
        </authorList>
    </citation>
    <scope>NUCLEOTIDE SEQUENCE</scope>
</reference>
<gene>
    <name evidence="1" type="ORF">EEDITHA_LOCUS14933</name>
</gene>
<sequence length="71" mass="7271">MLPITASLTSRPLPHPSAGACTPTFAPGSNEVSVADTESHATGQISEALRDESAGTASRIFGALFSLIQMV</sequence>
<comment type="caution">
    <text evidence="1">The sequence shown here is derived from an EMBL/GenBank/DDBJ whole genome shotgun (WGS) entry which is preliminary data.</text>
</comment>